<dbReference type="KEGG" id="vg:26049254"/>
<dbReference type="EMBL" id="KT820662">
    <property type="protein sequence ID" value="ALH23293.1"/>
    <property type="molecule type" value="Genomic_DNA"/>
</dbReference>
<protein>
    <submittedName>
        <fullName evidence="1">Uncharacterized protein</fullName>
    </submittedName>
</protein>
<gene>
    <name evidence="1" type="ORF">ceV_387</name>
</gene>
<reference evidence="1 2" key="1">
    <citation type="journal article" date="2015" name="Genome Announc.">
        <title>The 474-Kilobase-Pair Complete Genome Sequence of CeV-01B, a Virus Infecting Haptolina (Chrysochromulina) ericina (Prymnesiophyceae).</title>
        <authorList>
            <person name="Gallot-Lavallee L."/>
            <person name="Pagarete A."/>
            <person name="Legendre M."/>
            <person name="Santini S."/>
            <person name="Sandaa R.A."/>
            <person name="Himmelbauer H."/>
            <person name="Ogata H."/>
            <person name="Bratbak G."/>
            <person name="Claverie J.M."/>
        </authorList>
    </citation>
    <scope>NUCLEOTIDE SEQUENCE [LARGE SCALE GENOMIC DNA]</scope>
    <source>
        <strain evidence="1">CeV-01B</strain>
    </source>
</reference>
<accession>A0A0N9QYY9</accession>
<sequence>MFIKLFLLIFSTSGIVLPNYGSIYTNTLSFPLLGKQKIDAEFSEYNQIYIRLSGLIDENGRANYKIVDDKLCITLSKNLKQLIDKRKTEFNLINYDNCKDIVYVQLYIKPLFYKKNIGLERIN</sequence>
<keyword evidence="2" id="KW-1185">Reference proteome</keyword>
<organism evidence="1 2">
    <name type="scientific">Chrysochromulina ericina virus CeV-01B</name>
    <dbReference type="NCBI Taxonomy" id="3070830"/>
    <lineage>
        <taxon>Viruses</taxon>
        <taxon>Varidnaviria</taxon>
        <taxon>Bamfordvirae</taxon>
        <taxon>Nucleocytoviricota</taxon>
        <taxon>Megaviricetes</taxon>
        <taxon>Imitervirales</taxon>
        <taxon>Mesomimiviridae</taxon>
        <taxon>Tethysvirus</taxon>
        <taxon>Tethysvirus raunefjordenense</taxon>
    </lineage>
</organism>
<proteinExistence type="predicted"/>
<evidence type="ECO:0000313" key="2">
    <source>
        <dbReference type="Proteomes" id="UP000203826"/>
    </source>
</evidence>
<name>A0A0N9QYY9_9VIRU</name>
<dbReference type="Proteomes" id="UP000203826">
    <property type="component" value="Segment"/>
</dbReference>
<evidence type="ECO:0000313" key="1">
    <source>
        <dbReference type="EMBL" id="ALH23293.1"/>
    </source>
</evidence>